<dbReference type="EMBL" id="JAJGWQ010000003">
    <property type="protein sequence ID" value="MEB3782382.1"/>
    <property type="molecule type" value="Genomic_DNA"/>
</dbReference>
<dbReference type="Proteomes" id="UP001336015">
    <property type="component" value="Unassembled WGS sequence"/>
</dbReference>
<evidence type="ECO:0000313" key="1">
    <source>
        <dbReference type="EMBL" id="MEB3782382.1"/>
    </source>
</evidence>
<accession>A0ABU6BR71</accession>
<protein>
    <submittedName>
        <fullName evidence="1">Uncharacterized protein</fullName>
    </submittedName>
</protein>
<sequence>MTNYKYNHTFLALKKMGYGISIKKHPSNITRIYATHEGEKIEIYGQVNENQQRKTKKYLAKEAGYHLFSDVSAQFTSSNSIVDSKMREILDELPIVHKQNAIYCLRKCLEDINKYRPDGDKFDFDKMVKLIEELNIGEESHEFNN</sequence>
<keyword evidence="2" id="KW-1185">Reference proteome</keyword>
<proteinExistence type="predicted"/>
<reference evidence="1 2" key="1">
    <citation type="journal article" date="2023" name="Int J Dairy Technol">
        <title>Genome based analysis of Pseudomonas paracarnis RQ057, a strain responsible for blue discoloration spoilage in processed cheese.</title>
        <authorList>
            <person name="Rodrigues Rd.S."/>
            <person name="Machado S.G."/>
            <person name="de Carvalho A.F."/>
            <person name="Nero L.A."/>
        </authorList>
    </citation>
    <scope>NUCLEOTIDE SEQUENCE [LARGE SCALE GENOMIC DNA]</scope>
    <source>
        <strain evidence="1 2">RQ057</strain>
    </source>
</reference>
<comment type="caution">
    <text evidence="1">The sequence shown here is derived from an EMBL/GenBank/DDBJ whole genome shotgun (WGS) entry which is preliminary data.</text>
</comment>
<dbReference type="RefSeq" id="WP_280045442.1">
    <property type="nucleotide sequence ID" value="NZ_JAJGWQ010000003.1"/>
</dbReference>
<evidence type="ECO:0000313" key="2">
    <source>
        <dbReference type="Proteomes" id="UP001336015"/>
    </source>
</evidence>
<organism evidence="1 2">
    <name type="scientific">Pseudomonas paracarnis</name>
    <dbReference type="NCBI Taxonomy" id="2750625"/>
    <lineage>
        <taxon>Bacteria</taxon>
        <taxon>Pseudomonadati</taxon>
        <taxon>Pseudomonadota</taxon>
        <taxon>Gammaproteobacteria</taxon>
        <taxon>Pseudomonadales</taxon>
        <taxon>Pseudomonadaceae</taxon>
        <taxon>Pseudomonas</taxon>
    </lineage>
</organism>
<name>A0ABU6BR71_9PSED</name>
<gene>
    <name evidence="1" type="ORF">LLW09_07415</name>
</gene>